<evidence type="ECO:0000313" key="1">
    <source>
        <dbReference type="EMBL" id="ATW58289.1"/>
    </source>
</evidence>
<dbReference type="EMBL" id="MG018930">
    <property type="protein sequence ID" value="ATW58289.1"/>
    <property type="molecule type" value="Genomic_DNA"/>
</dbReference>
<sequence length="85" mass="9581">MFALILSLCINATSCNDYVIDSSPVEGDCHSMLVERSDSFADAWADDDANKKLAEWLKPYKIVEPIERVSMYDFTCPFIPDSDIP</sequence>
<keyword evidence="2" id="KW-1185">Reference proteome</keyword>
<gene>
    <name evidence="1" type="ORF">CNR37_00082</name>
</gene>
<protein>
    <submittedName>
        <fullName evidence="1">Uncharacterized protein</fullName>
    </submittedName>
</protein>
<name>A0A2H4P7Z0_9CAUD</name>
<evidence type="ECO:0000313" key="2">
    <source>
        <dbReference type="Proteomes" id="UP000241096"/>
    </source>
</evidence>
<organism evidence="1 2">
    <name type="scientific">Pseudomonas phage ventosus</name>
    <dbReference type="NCBI Taxonomy" id="2048980"/>
    <lineage>
        <taxon>Viruses</taxon>
        <taxon>Duplodnaviria</taxon>
        <taxon>Heunggongvirae</taxon>
        <taxon>Uroviricota</taxon>
        <taxon>Caudoviricetes</taxon>
        <taxon>Vandenendeviridae</taxon>
        <taxon>Gorskivirinae</taxon>
        <taxon>Ventosusvirus</taxon>
        <taxon>Ventosusvirus ventosus</taxon>
    </lineage>
</organism>
<dbReference type="Proteomes" id="UP000241096">
    <property type="component" value="Segment"/>
</dbReference>
<proteinExistence type="predicted"/>
<accession>A0A2H4P7Z0</accession>
<reference evidence="1 2" key="1">
    <citation type="submission" date="2017-09" db="EMBL/GenBank/DDBJ databases">
        <authorList>
            <person name="Ehlers B."/>
            <person name="Leendertz F.H."/>
        </authorList>
    </citation>
    <scope>NUCLEOTIDE SEQUENCE [LARGE SCALE GENOMIC DNA]</scope>
</reference>